<sequence>MHLKMSQTEPERDLLETSGAVGTRKGLLAEYVVIINPQNLGGLNDFTSVFNPNVFGAAMLVFHVVANIPLSHKDHRKCEHGTCKWTTSRCTRYLVKTILTGLITSLSTLVAKVTSAHLNSLTLFPKESEALQQGGEEKVRGIFLGLNVDIHLTRSGDTSQIDQEYQGLADDQMLRGLSESTKLSV</sequence>
<protein>
    <submittedName>
        <fullName evidence="1">Uncharacterized protein</fullName>
    </submittedName>
</protein>
<accession>A0A2I0TX59</accession>
<keyword evidence="2" id="KW-1185">Reference proteome</keyword>
<gene>
    <name evidence="1" type="ORF">llap_11295</name>
</gene>
<dbReference type="EMBL" id="KZ506754">
    <property type="protein sequence ID" value="PKU38400.1"/>
    <property type="molecule type" value="Genomic_DNA"/>
</dbReference>
<name>A0A2I0TX59_LIMLA</name>
<reference evidence="2" key="1">
    <citation type="submission" date="2017-11" db="EMBL/GenBank/DDBJ databases">
        <authorList>
            <person name="Lima N.C."/>
            <person name="Parody-Merino A.M."/>
            <person name="Battley P.F."/>
            <person name="Fidler A.E."/>
            <person name="Prosdocimi F."/>
        </authorList>
    </citation>
    <scope>NUCLEOTIDE SEQUENCE [LARGE SCALE GENOMIC DNA]</scope>
</reference>
<evidence type="ECO:0000313" key="2">
    <source>
        <dbReference type="Proteomes" id="UP000233556"/>
    </source>
</evidence>
<proteinExistence type="predicted"/>
<dbReference type="Proteomes" id="UP000233556">
    <property type="component" value="Unassembled WGS sequence"/>
</dbReference>
<reference evidence="2" key="2">
    <citation type="submission" date="2017-12" db="EMBL/GenBank/DDBJ databases">
        <title>Genome sequence of the Bar-tailed Godwit (Limosa lapponica baueri).</title>
        <authorList>
            <person name="Lima N.C.B."/>
            <person name="Parody-Merino A.M."/>
            <person name="Battley P.F."/>
            <person name="Fidler A.E."/>
            <person name="Prosdocimi F."/>
        </authorList>
    </citation>
    <scope>NUCLEOTIDE SEQUENCE [LARGE SCALE GENOMIC DNA]</scope>
</reference>
<evidence type="ECO:0000313" key="1">
    <source>
        <dbReference type="EMBL" id="PKU38400.1"/>
    </source>
</evidence>
<organism evidence="1 2">
    <name type="scientific">Limosa lapponica baueri</name>
    <dbReference type="NCBI Taxonomy" id="1758121"/>
    <lineage>
        <taxon>Eukaryota</taxon>
        <taxon>Metazoa</taxon>
        <taxon>Chordata</taxon>
        <taxon>Craniata</taxon>
        <taxon>Vertebrata</taxon>
        <taxon>Euteleostomi</taxon>
        <taxon>Archelosauria</taxon>
        <taxon>Archosauria</taxon>
        <taxon>Dinosauria</taxon>
        <taxon>Saurischia</taxon>
        <taxon>Theropoda</taxon>
        <taxon>Coelurosauria</taxon>
        <taxon>Aves</taxon>
        <taxon>Neognathae</taxon>
        <taxon>Neoaves</taxon>
        <taxon>Charadriiformes</taxon>
        <taxon>Scolopacidae</taxon>
        <taxon>Limosa</taxon>
    </lineage>
</organism>
<dbReference type="AlphaFoldDB" id="A0A2I0TX59"/>